<comment type="cofactor">
    <cofactor evidence="8">
        <name>dipyrromethane</name>
        <dbReference type="ChEBI" id="CHEBI:60342"/>
    </cofactor>
    <text evidence="8">Binds 1 dipyrromethane group covalently.</text>
</comment>
<dbReference type="AlphaFoldDB" id="D5BTX1"/>
<dbReference type="InterPro" id="IPR022419">
    <property type="entry name" value="Porphobilin_deaminase_cofac_BS"/>
</dbReference>
<proteinExistence type="inferred from homology"/>
<dbReference type="Pfam" id="PF01379">
    <property type="entry name" value="Porphobil_deam"/>
    <property type="match status" value="1"/>
</dbReference>
<dbReference type="InterPro" id="IPR036803">
    <property type="entry name" value="Porphobilinogen_deaminase_C_sf"/>
</dbReference>
<dbReference type="PANTHER" id="PTHR11557">
    <property type="entry name" value="PORPHOBILINOGEN DEAMINASE"/>
    <property type="match status" value="1"/>
</dbReference>
<dbReference type="GO" id="GO:0006782">
    <property type="term" value="P:protoporphyrinogen IX biosynthetic process"/>
    <property type="evidence" value="ECO:0007669"/>
    <property type="project" value="UniProtKB-UniRule"/>
</dbReference>
<reference evidence="11 12" key="1">
    <citation type="journal article" date="2010" name="J. Bacteriol.">
        <title>Complete genome sequence of "Candidatus Puniceispirillum marinum" IMCC1322, a representative of the SAR116 clade in the Alphaproteobacteria.</title>
        <authorList>
            <person name="Oh H.M."/>
            <person name="Kwon K.K."/>
            <person name="Kang I."/>
            <person name="Kang S.G."/>
            <person name="Lee J.H."/>
            <person name="Kim S.J."/>
            <person name="Cho J.C."/>
        </authorList>
    </citation>
    <scope>NUCLEOTIDE SEQUENCE [LARGE SCALE GENOMIC DNA]</scope>
    <source>
        <strain evidence="11 12">IMCC1322</strain>
    </source>
</reference>
<dbReference type="Gene3D" id="3.30.160.40">
    <property type="entry name" value="Porphobilinogen deaminase, C-terminal domain"/>
    <property type="match status" value="1"/>
</dbReference>
<dbReference type="FunFam" id="3.40.190.10:FF:000005">
    <property type="entry name" value="Porphobilinogen deaminase"/>
    <property type="match status" value="1"/>
</dbReference>
<dbReference type="GO" id="GO:0005737">
    <property type="term" value="C:cytoplasm"/>
    <property type="evidence" value="ECO:0007669"/>
    <property type="project" value="UniProtKB-UniRule"/>
</dbReference>
<sequence length="347" mass="37104">MVSWRKQMTLDFLAFFWAMQAGVGALDMAVMKPDASYFFATPLVLASRASTLAMAQAELVRVALKPVASRIEPFTTKGDLILDRPLVEVGGKGVFIKELERSLLAGESDAAVHSMKDMESDFAAGTMIGAVLPREDRRDALVGSYADLDALPDGAIVGTSSVRRRALLLHHRPDLRIKLLRGNINKRIAKLNQGDYDAIILAVAGLKRLKLSLDYTPLDEKLMPTAAAQGALAVQLCDPSLAQGEKAIRQQAVFDAISPLACVNSTIEVTAERAMLAHLDGSCHTPIAASARFVDDKTLRLDGMVLSSDGSAAFRRTMTASKDEAVALGIKVGVALLDDAGGRGFLA</sequence>
<dbReference type="Pfam" id="PF03900">
    <property type="entry name" value="Porphobil_deamC"/>
    <property type="match status" value="1"/>
</dbReference>
<protein>
    <recommendedName>
        <fullName evidence="8">Porphobilinogen deaminase</fullName>
        <shortName evidence="8">PBG</shortName>
        <ecNumber evidence="8">2.5.1.61</ecNumber>
    </recommendedName>
    <alternativeName>
        <fullName evidence="8">Hydroxymethylbilane synthase</fullName>
        <shortName evidence="8">HMBS</shortName>
    </alternativeName>
    <alternativeName>
        <fullName evidence="8">Pre-uroporphyrinogen synthase</fullName>
    </alternativeName>
</protein>
<evidence type="ECO:0000256" key="7">
    <source>
        <dbReference type="ARBA" id="ARBA00048169"/>
    </source>
</evidence>
<evidence type="ECO:0000256" key="4">
    <source>
        <dbReference type="ARBA" id="ARBA00011245"/>
    </source>
</evidence>
<dbReference type="NCBIfam" id="TIGR00212">
    <property type="entry name" value="hemC"/>
    <property type="match status" value="1"/>
</dbReference>
<dbReference type="GO" id="GO:0004418">
    <property type="term" value="F:hydroxymethylbilane synthase activity"/>
    <property type="evidence" value="ECO:0007669"/>
    <property type="project" value="UniProtKB-UniRule"/>
</dbReference>
<feature type="domain" description="Porphobilinogen deaminase C-terminal" evidence="10">
    <location>
        <begin position="267"/>
        <end position="337"/>
    </location>
</feature>
<dbReference type="EMBL" id="CP001751">
    <property type="protein sequence ID" value="ADE39718.1"/>
    <property type="molecule type" value="Genomic_DNA"/>
</dbReference>
<dbReference type="Gene3D" id="3.40.190.10">
    <property type="entry name" value="Periplasmic binding protein-like II"/>
    <property type="match status" value="2"/>
</dbReference>
<dbReference type="PIRSF" id="PIRSF001438">
    <property type="entry name" value="4pyrrol_synth_OHMeBilane_synth"/>
    <property type="match status" value="1"/>
</dbReference>
<dbReference type="EC" id="2.5.1.61" evidence="8"/>
<evidence type="ECO:0000313" key="12">
    <source>
        <dbReference type="Proteomes" id="UP000007460"/>
    </source>
</evidence>
<dbReference type="SUPFAM" id="SSF53850">
    <property type="entry name" value="Periplasmic binding protein-like II"/>
    <property type="match status" value="1"/>
</dbReference>
<comment type="similarity">
    <text evidence="3 8">Belongs to the HMBS family.</text>
</comment>
<dbReference type="InterPro" id="IPR022418">
    <property type="entry name" value="Porphobilinogen_deaminase_C"/>
</dbReference>
<organism evidence="11 12">
    <name type="scientific">Puniceispirillum marinum (strain IMCC1322)</name>
    <dbReference type="NCBI Taxonomy" id="488538"/>
    <lineage>
        <taxon>Bacteria</taxon>
        <taxon>Pseudomonadati</taxon>
        <taxon>Pseudomonadota</taxon>
        <taxon>Alphaproteobacteria</taxon>
        <taxon>Candidatus Puniceispirillales</taxon>
        <taxon>Candidatus Puniceispirillaceae</taxon>
        <taxon>Candidatus Puniceispirillum</taxon>
    </lineage>
</organism>
<comment type="pathway">
    <text evidence="2 8">Porphyrin-containing compound metabolism; protoporphyrin-IX biosynthesis; coproporphyrinogen-III from 5-aminolevulinate: step 2/4.</text>
</comment>
<evidence type="ECO:0000259" key="10">
    <source>
        <dbReference type="Pfam" id="PF03900"/>
    </source>
</evidence>
<gene>
    <name evidence="8" type="primary">hemC</name>
    <name evidence="11" type="ordered locus">SAR116_1475</name>
</gene>
<name>D5BTX1_PUNMI</name>
<comment type="function">
    <text evidence="1 8">Tetrapolymerization of the monopyrrole PBG into the hydroxymethylbilane pre-uroporphyrinogen in several discrete steps.</text>
</comment>
<feature type="modified residue" description="S-(dipyrrolylmethanemethyl)cysteine" evidence="8">
    <location>
        <position position="283"/>
    </location>
</feature>
<dbReference type="eggNOG" id="COG0181">
    <property type="taxonomic scope" value="Bacteria"/>
</dbReference>
<dbReference type="UniPathway" id="UPA00251">
    <property type="reaction ID" value="UER00319"/>
</dbReference>
<evidence type="ECO:0000256" key="8">
    <source>
        <dbReference type="HAMAP-Rule" id="MF_00260"/>
    </source>
</evidence>
<evidence type="ECO:0000256" key="2">
    <source>
        <dbReference type="ARBA" id="ARBA00004735"/>
    </source>
</evidence>
<dbReference type="CDD" id="cd00494">
    <property type="entry name" value="PBP2_HMBS"/>
    <property type="match status" value="1"/>
</dbReference>
<evidence type="ECO:0000256" key="3">
    <source>
        <dbReference type="ARBA" id="ARBA00005638"/>
    </source>
</evidence>
<dbReference type="HAMAP" id="MF_00260">
    <property type="entry name" value="Porphobil_deam"/>
    <property type="match status" value="1"/>
</dbReference>
<evidence type="ECO:0000259" key="9">
    <source>
        <dbReference type="Pfam" id="PF01379"/>
    </source>
</evidence>
<comment type="subunit">
    <text evidence="4 8">Monomer.</text>
</comment>
<dbReference type="InterPro" id="IPR000860">
    <property type="entry name" value="HemC"/>
</dbReference>
<keyword evidence="12" id="KW-1185">Reference proteome</keyword>
<evidence type="ECO:0000256" key="5">
    <source>
        <dbReference type="ARBA" id="ARBA00022679"/>
    </source>
</evidence>
<dbReference type="SUPFAM" id="SSF54782">
    <property type="entry name" value="Porphobilinogen deaminase (hydroxymethylbilane synthase), C-terminal domain"/>
    <property type="match status" value="1"/>
</dbReference>
<dbReference type="PROSITE" id="PS00533">
    <property type="entry name" value="PORPHOBILINOGEN_DEAM"/>
    <property type="match status" value="1"/>
</dbReference>
<dbReference type="STRING" id="488538.SAR116_1475"/>
<accession>D5BTX1</accession>
<feature type="domain" description="Porphobilinogen deaminase N-terminal" evidence="9">
    <location>
        <begin position="43"/>
        <end position="236"/>
    </location>
</feature>
<keyword evidence="6 8" id="KW-0627">Porphyrin biosynthesis</keyword>
<keyword evidence="5 8" id="KW-0808">Transferase</keyword>
<dbReference type="Proteomes" id="UP000007460">
    <property type="component" value="Chromosome"/>
</dbReference>
<dbReference type="HOGENOM" id="CLU_019704_1_0_5"/>
<dbReference type="PANTHER" id="PTHR11557:SF0">
    <property type="entry name" value="PORPHOBILINOGEN DEAMINASE"/>
    <property type="match status" value="1"/>
</dbReference>
<evidence type="ECO:0000256" key="1">
    <source>
        <dbReference type="ARBA" id="ARBA00002869"/>
    </source>
</evidence>
<comment type="catalytic activity">
    <reaction evidence="7 8">
        <text>4 porphobilinogen + H2O = hydroxymethylbilane + 4 NH4(+)</text>
        <dbReference type="Rhea" id="RHEA:13185"/>
        <dbReference type="ChEBI" id="CHEBI:15377"/>
        <dbReference type="ChEBI" id="CHEBI:28938"/>
        <dbReference type="ChEBI" id="CHEBI:57845"/>
        <dbReference type="ChEBI" id="CHEBI:58126"/>
        <dbReference type="EC" id="2.5.1.61"/>
    </reaction>
</comment>
<evidence type="ECO:0000256" key="6">
    <source>
        <dbReference type="ARBA" id="ARBA00023244"/>
    </source>
</evidence>
<dbReference type="KEGG" id="apb:SAR116_1475"/>
<dbReference type="InterPro" id="IPR022417">
    <property type="entry name" value="Porphobilin_deaminase_N"/>
</dbReference>
<evidence type="ECO:0000313" key="11">
    <source>
        <dbReference type="EMBL" id="ADE39718.1"/>
    </source>
</evidence>
<comment type="miscellaneous">
    <text evidence="8">The porphobilinogen subunits are added to the dipyrromethane group.</text>
</comment>
<dbReference type="PRINTS" id="PR00151">
    <property type="entry name" value="PORPHBDMNASE"/>
</dbReference>